<sequence>MQCFTLMESVNVSSGNTSHNNGLWLRGAVVTLHRCQLVQPQSHRSTNQTRITALHEQQASGLWASVWDKMAVRGIESFCASP</sequence>
<reference evidence="1 2" key="1">
    <citation type="submission" date="2019-03" db="EMBL/GenBank/DDBJ databases">
        <title>First draft genome of Liparis tanakae, snailfish: a comprehensive survey of snailfish specific genes.</title>
        <authorList>
            <person name="Kim W."/>
            <person name="Song I."/>
            <person name="Jeong J.-H."/>
            <person name="Kim D."/>
            <person name="Kim S."/>
            <person name="Ryu S."/>
            <person name="Song J.Y."/>
            <person name="Lee S.K."/>
        </authorList>
    </citation>
    <scope>NUCLEOTIDE SEQUENCE [LARGE SCALE GENOMIC DNA]</scope>
    <source>
        <tissue evidence="1">Muscle</tissue>
    </source>
</reference>
<dbReference type="Proteomes" id="UP000314294">
    <property type="component" value="Unassembled WGS sequence"/>
</dbReference>
<accession>A0A4Z2FS78</accession>
<keyword evidence="2" id="KW-1185">Reference proteome</keyword>
<proteinExistence type="predicted"/>
<name>A0A4Z2FS78_9TELE</name>
<dbReference type="AlphaFoldDB" id="A0A4Z2FS78"/>
<organism evidence="1 2">
    <name type="scientific">Liparis tanakae</name>
    <name type="common">Tanaka's snailfish</name>
    <dbReference type="NCBI Taxonomy" id="230148"/>
    <lineage>
        <taxon>Eukaryota</taxon>
        <taxon>Metazoa</taxon>
        <taxon>Chordata</taxon>
        <taxon>Craniata</taxon>
        <taxon>Vertebrata</taxon>
        <taxon>Euteleostomi</taxon>
        <taxon>Actinopterygii</taxon>
        <taxon>Neopterygii</taxon>
        <taxon>Teleostei</taxon>
        <taxon>Neoteleostei</taxon>
        <taxon>Acanthomorphata</taxon>
        <taxon>Eupercaria</taxon>
        <taxon>Perciformes</taxon>
        <taxon>Cottioidei</taxon>
        <taxon>Cottales</taxon>
        <taxon>Liparidae</taxon>
        <taxon>Liparis</taxon>
    </lineage>
</organism>
<evidence type="ECO:0000313" key="2">
    <source>
        <dbReference type="Proteomes" id="UP000314294"/>
    </source>
</evidence>
<evidence type="ECO:0000313" key="1">
    <source>
        <dbReference type="EMBL" id="TNN44019.1"/>
    </source>
</evidence>
<gene>
    <name evidence="1" type="ORF">EYF80_045784</name>
</gene>
<comment type="caution">
    <text evidence="1">The sequence shown here is derived from an EMBL/GenBank/DDBJ whole genome shotgun (WGS) entry which is preliminary data.</text>
</comment>
<dbReference type="EMBL" id="SRLO01000929">
    <property type="protein sequence ID" value="TNN44019.1"/>
    <property type="molecule type" value="Genomic_DNA"/>
</dbReference>
<protein>
    <submittedName>
        <fullName evidence="1">Uncharacterized protein</fullName>
    </submittedName>
</protein>